<dbReference type="SUPFAM" id="SSF51569">
    <property type="entry name" value="Aldolase"/>
    <property type="match status" value="1"/>
</dbReference>
<dbReference type="InterPro" id="IPR001585">
    <property type="entry name" value="TAL/FSA"/>
</dbReference>
<dbReference type="InterPro" id="IPR013785">
    <property type="entry name" value="Aldolase_TIM"/>
</dbReference>
<dbReference type="HOGENOM" id="CLU_079764_0_0_9"/>
<dbReference type="AlphaFoldDB" id="A0A0F4LS74"/>
<protein>
    <submittedName>
        <fullName evidence="2">Putative translaldolase</fullName>
    </submittedName>
</protein>
<keyword evidence="1" id="KW-0704">Schiff base</keyword>
<dbReference type="OrthoDB" id="9807051at2"/>
<dbReference type="RefSeq" id="WP_046317767.1">
    <property type="nucleotide sequence ID" value="NZ_JAMBJK010000022.1"/>
</dbReference>
<dbReference type="STRING" id="1218492.JG30_15540"/>
<reference evidence="2 3" key="1">
    <citation type="submission" date="2015-01" db="EMBL/GenBank/DDBJ databases">
        <title>Comparative genomics of the lactic acid bacteria isolated from the honey bee gut.</title>
        <authorList>
            <person name="Ellegaard K.M."/>
            <person name="Tamarit D."/>
            <person name="Javelind E."/>
            <person name="Olofsson T."/>
            <person name="Andersson S.G."/>
            <person name="Vasquez A."/>
        </authorList>
    </citation>
    <scope>NUCLEOTIDE SEQUENCE [LARGE SCALE GENOMIC DNA]</scope>
    <source>
        <strain evidence="2 3">Bin4</strain>
    </source>
</reference>
<keyword evidence="3" id="KW-1185">Reference proteome</keyword>
<comment type="caution">
    <text evidence="2">The sequence shown here is derived from an EMBL/GenBank/DDBJ whole genome shotgun (WGS) entry which is preliminary data.</text>
</comment>
<dbReference type="NCBIfam" id="TIGR02134">
    <property type="entry name" value="transald_staph"/>
    <property type="match status" value="1"/>
</dbReference>
<evidence type="ECO:0000256" key="1">
    <source>
        <dbReference type="ARBA" id="ARBA00023270"/>
    </source>
</evidence>
<evidence type="ECO:0000313" key="2">
    <source>
        <dbReference type="EMBL" id="KJY60431.1"/>
    </source>
</evidence>
<organism evidence="2 3">
    <name type="scientific">Bombilactobacillus mellifer</name>
    <dbReference type="NCBI Taxonomy" id="1218492"/>
    <lineage>
        <taxon>Bacteria</taxon>
        <taxon>Bacillati</taxon>
        <taxon>Bacillota</taxon>
        <taxon>Bacilli</taxon>
        <taxon>Lactobacillales</taxon>
        <taxon>Lactobacillaceae</taxon>
        <taxon>Bombilactobacillus</taxon>
    </lineage>
</organism>
<dbReference type="PATRIC" id="fig|1218492.5.peg.1610"/>
<dbReference type="Proteomes" id="UP000033558">
    <property type="component" value="Unassembled WGS sequence"/>
</dbReference>
<gene>
    <name evidence="2" type="ORF">JG30_15540</name>
</gene>
<dbReference type="EMBL" id="JXJQ01000011">
    <property type="protein sequence ID" value="KJY60431.1"/>
    <property type="molecule type" value="Genomic_DNA"/>
</dbReference>
<evidence type="ECO:0000313" key="3">
    <source>
        <dbReference type="Proteomes" id="UP000033558"/>
    </source>
</evidence>
<dbReference type="Pfam" id="PF00923">
    <property type="entry name" value="TAL_FSA"/>
    <property type="match status" value="1"/>
</dbReference>
<dbReference type="GO" id="GO:0005975">
    <property type="term" value="P:carbohydrate metabolic process"/>
    <property type="evidence" value="ECO:0007669"/>
    <property type="project" value="InterPro"/>
</dbReference>
<accession>A0A0F4LS74</accession>
<dbReference type="Gene3D" id="3.20.20.70">
    <property type="entry name" value="Aldolase class I"/>
    <property type="match status" value="1"/>
</dbReference>
<dbReference type="PANTHER" id="PTHR10683:SF40">
    <property type="entry name" value="FRUCTOSE-6-PHOSPHATE ALDOLASE 1-RELATED"/>
    <property type="match status" value="1"/>
</dbReference>
<dbReference type="PANTHER" id="PTHR10683">
    <property type="entry name" value="TRANSALDOLASE"/>
    <property type="match status" value="1"/>
</dbReference>
<sequence>MAKKFNIDIYSDGADIQDMKKVIDYGFIDGFTTNPSLMKKAGVKDYLSFAKEVVATFPDLPISFEVFSNDFETMEKEAKIIHSLGSNVFVKIPVITVDGQSTAPLIKRLSDQGIFVNVTAIATVEQVQAAVEAFHEGTTNLVSIFVGRVADAGLDPTDFVKESVAICQKVPAAKLLWASTREVANVYQAAQAGVDIITVPPAILTKLQNVGKTAAEVSLATVKGFEKDISSLGFSILDD</sequence>
<name>A0A0F4LS74_9LACO</name>
<proteinExistence type="predicted"/>
<dbReference type="InterPro" id="IPR011861">
    <property type="entry name" value="Transald_staph-type"/>
</dbReference>